<keyword evidence="3" id="KW-1185">Reference proteome</keyword>
<dbReference type="Proteomes" id="UP000886998">
    <property type="component" value="Unassembled WGS sequence"/>
</dbReference>
<evidence type="ECO:0000313" key="2">
    <source>
        <dbReference type="EMBL" id="GFY49005.1"/>
    </source>
</evidence>
<sequence length="161" mass="18086">MKRLVPSGTPYQYTNTANLTLSPKSPLLISKDHGSTPATSQTINHDVDRHSLSSYTRQETSKFMSRRDSPYVILSQPSPTAFEVASLEDPDVPIRVYHTSSVRPHQDLLSKPLTPFRKRGRPRKTLPGSSPRWCQGQKGRLQQTVFITLSVRATVTVKIML</sequence>
<proteinExistence type="predicted"/>
<reference evidence="2" key="1">
    <citation type="submission" date="2020-08" db="EMBL/GenBank/DDBJ databases">
        <title>Multicomponent nature underlies the extraordinary mechanical properties of spider dragline silk.</title>
        <authorList>
            <person name="Kono N."/>
            <person name="Nakamura H."/>
            <person name="Mori M."/>
            <person name="Yoshida Y."/>
            <person name="Ohtoshi R."/>
            <person name="Malay A.D."/>
            <person name="Moran D.A.P."/>
            <person name="Tomita M."/>
            <person name="Numata K."/>
            <person name="Arakawa K."/>
        </authorList>
    </citation>
    <scope>NUCLEOTIDE SEQUENCE</scope>
</reference>
<feature type="region of interest" description="Disordered" evidence="1">
    <location>
        <begin position="112"/>
        <end position="135"/>
    </location>
</feature>
<gene>
    <name evidence="2" type="primary">NCL1_27012</name>
    <name evidence="2" type="ORF">TNIN_437201</name>
</gene>
<evidence type="ECO:0000313" key="3">
    <source>
        <dbReference type="Proteomes" id="UP000886998"/>
    </source>
</evidence>
<protein>
    <submittedName>
        <fullName evidence="2">Uncharacterized protein</fullName>
    </submittedName>
</protein>
<evidence type="ECO:0000256" key="1">
    <source>
        <dbReference type="SAM" id="MobiDB-lite"/>
    </source>
</evidence>
<name>A0A8X7BYW0_9ARAC</name>
<organism evidence="2 3">
    <name type="scientific">Trichonephila inaurata madagascariensis</name>
    <dbReference type="NCBI Taxonomy" id="2747483"/>
    <lineage>
        <taxon>Eukaryota</taxon>
        <taxon>Metazoa</taxon>
        <taxon>Ecdysozoa</taxon>
        <taxon>Arthropoda</taxon>
        <taxon>Chelicerata</taxon>
        <taxon>Arachnida</taxon>
        <taxon>Araneae</taxon>
        <taxon>Araneomorphae</taxon>
        <taxon>Entelegynae</taxon>
        <taxon>Araneoidea</taxon>
        <taxon>Nephilidae</taxon>
        <taxon>Trichonephila</taxon>
        <taxon>Trichonephila inaurata</taxon>
    </lineage>
</organism>
<dbReference type="OrthoDB" id="6431787at2759"/>
<dbReference type="EMBL" id="BMAV01006751">
    <property type="protein sequence ID" value="GFY49005.1"/>
    <property type="molecule type" value="Genomic_DNA"/>
</dbReference>
<accession>A0A8X7BYW0</accession>
<dbReference type="AlphaFoldDB" id="A0A8X7BYW0"/>
<comment type="caution">
    <text evidence="2">The sequence shown here is derived from an EMBL/GenBank/DDBJ whole genome shotgun (WGS) entry which is preliminary data.</text>
</comment>